<evidence type="ECO:0000313" key="1">
    <source>
        <dbReference type="EMBL" id="KAL2833620.1"/>
    </source>
</evidence>
<dbReference type="Pfam" id="PF20174">
    <property type="entry name" value="DUF6540"/>
    <property type="match status" value="1"/>
</dbReference>
<comment type="caution">
    <text evidence="1">The sequence shown here is derived from an EMBL/GenBank/DDBJ whole genome shotgun (WGS) entry which is preliminary data.</text>
</comment>
<keyword evidence="2" id="KW-1185">Reference proteome</keyword>
<organism evidence="1 2">
    <name type="scientific">Aspergillus pseudoustus</name>
    <dbReference type="NCBI Taxonomy" id="1810923"/>
    <lineage>
        <taxon>Eukaryota</taxon>
        <taxon>Fungi</taxon>
        <taxon>Dikarya</taxon>
        <taxon>Ascomycota</taxon>
        <taxon>Pezizomycotina</taxon>
        <taxon>Eurotiomycetes</taxon>
        <taxon>Eurotiomycetidae</taxon>
        <taxon>Eurotiales</taxon>
        <taxon>Aspergillaceae</taxon>
        <taxon>Aspergillus</taxon>
        <taxon>Aspergillus subgen. Nidulantes</taxon>
    </lineage>
</organism>
<gene>
    <name evidence="1" type="ORF">BJY01DRAFT_253377</name>
</gene>
<accession>A0ABR4J0P7</accession>
<sequence>MTSIGVAIYNPTDDRDPSHWALWLRSADGKSVILQVADDKGGKGYYVAKPVYNKEPMKSTRLAEVVECGTIPTDKHAKAVVMTQTHPVDNESTTWNCQAWVMEVLEALEELKILVPIADARGELESRRQNWQ</sequence>
<evidence type="ECO:0000313" key="2">
    <source>
        <dbReference type="Proteomes" id="UP001610446"/>
    </source>
</evidence>
<protein>
    <submittedName>
        <fullName evidence="1">Uncharacterized protein</fullName>
    </submittedName>
</protein>
<name>A0ABR4J0P7_9EURO</name>
<proteinExistence type="predicted"/>
<dbReference type="EMBL" id="JBFXLU010000237">
    <property type="protein sequence ID" value="KAL2833620.1"/>
    <property type="molecule type" value="Genomic_DNA"/>
</dbReference>
<dbReference type="InterPro" id="IPR046670">
    <property type="entry name" value="DUF6540"/>
</dbReference>
<dbReference type="Proteomes" id="UP001610446">
    <property type="component" value="Unassembled WGS sequence"/>
</dbReference>
<reference evidence="1 2" key="1">
    <citation type="submission" date="2024-07" db="EMBL/GenBank/DDBJ databases">
        <title>Section-level genome sequencing and comparative genomics of Aspergillus sections Usti and Cavernicolus.</title>
        <authorList>
            <consortium name="Lawrence Berkeley National Laboratory"/>
            <person name="Nybo J.L."/>
            <person name="Vesth T.C."/>
            <person name="Theobald S."/>
            <person name="Frisvad J.C."/>
            <person name="Larsen T.O."/>
            <person name="Kjaerboelling I."/>
            <person name="Rothschild-Mancinelli K."/>
            <person name="Lyhne E.K."/>
            <person name="Kogle M.E."/>
            <person name="Barry K."/>
            <person name="Clum A."/>
            <person name="Na H."/>
            <person name="Ledsgaard L."/>
            <person name="Lin J."/>
            <person name="Lipzen A."/>
            <person name="Kuo A."/>
            <person name="Riley R."/>
            <person name="Mondo S."/>
            <person name="Labutti K."/>
            <person name="Haridas S."/>
            <person name="Pangalinan J."/>
            <person name="Salamov A.A."/>
            <person name="Simmons B.A."/>
            <person name="Magnuson J.K."/>
            <person name="Chen J."/>
            <person name="Drula E."/>
            <person name="Henrissat B."/>
            <person name="Wiebenga A."/>
            <person name="Lubbers R.J."/>
            <person name="Gomes A.C."/>
            <person name="Makela M.R."/>
            <person name="Stajich J."/>
            <person name="Grigoriev I.V."/>
            <person name="Mortensen U.H."/>
            <person name="De Vries R.P."/>
            <person name="Baker S.E."/>
            <person name="Andersen M.R."/>
        </authorList>
    </citation>
    <scope>NUCLEOTIDE SEQUENCE [LARGE SCALE GENOMIC DNA]</scope>
    <source>
        <strain evidence="1 2">CBS 123904</strain>
    </source>
</reference>